<dbReference type="InterPro" id="IPR056264">
    <property type="entry name" value="R2_ABCA1-4-like"/>
</dbReference>
<accession>A0A6A4S8F7</accession>
<dbReference type="InterPro" id="IPR003439">
    <property type="entry name" value="ABC_transporter-like_ATP-bd"/>
</dbReference>
<feature type="compositionally biased region" description="Polar residues" evidence="13">
    <location>
        <begin position="1234"/>
        <end position="1251"/>
    </location>
</feature>
<feature type="transmembrane region" description="Helical" evidence="14">
    <location>
        <begin position="124"/>
        <end position="141"/>
    </location>
</feature>
<dbReference type="FunFam" id="3.40.50.300:FF:000232">
    <property type="entry name" value="ATP-binding cassette, sub-family A (ABC1), member 1"/>
    <property type="match status" value="1"/>
</dbReference>
<evidence type="ECO:0000256" key="11">
    <source>
        <dbReference type="ARBA" id="ARBA00023180"/>
    </source>
</evidence>
<keyword evidence="8 14" id="KW-1133">Transmembrane helix</keyword>
<comment type="catalytic activity">
    <reaction evidence="12">
        <text>ATP + H2O + phospholipidSide 1 = ADP + phosphate + phospholipidSide 2.</text>
        <dbReference type="EC" id="7.6.2.1"/>
    </reaction>
</comment>
<dbReference type="SMART" id="SM00382">
    <property type="entry name" value="AAA"/>
    <property type="match status" value="2"/>
</dbReference>
<feature type="transmembrane region" description="Helical" evidence="14">
    <location>
        <begin position="821"/>
        <end position="843"/>
    </location>
</feature>
<dbReference type="SUPFAM" id="SSF52540">
    <property type="entry name" value="P-loop containing nucleoside triphosphate hydrolases"/>
    <property type="match status" value="2"/>
</dbReference>
<feature type="transmembrane region" description="Helical" evidence="14">
    <location>
        <begin position="1386"/>
        <end position="1409"/>
    </location>
</feature>
<comment type="subcellular location">
    <subcellularLocation>
        <location evidence="1">Membrane</location>
        <topology evidence="1">Multi-pass membrane protein</topology>
    </subcellularLocation>
</comment>
<feature type="compositionally biased region" description="Polar residues" evidence="13">
    <location>
        <begin position="15"/>
        <end position="28"/>
    </location>
</feature>
<dbReference type="PROSITE" id="PS00211">
    <property type="entry name" value="ABC_TRANSPORTER_1"/>
    <property type="match status" value="1"/>
</dbReference>
<dbReference type="PANTHER" id="PTHR19229:SF234">
    <property type="entry name" value="ATP-BINDING CASSETTE SUB-FAMILY A MEMBER 1-LIKE"/>
    <property type="match status" value="1"/>
</dbReference>
<keyword evidence="6" id="KW-0067">ATP-binding</keyword>
<dbReference type="GO" id="GO:0016887">
    <property type="term" value="F:ATP hydrolysis activity"/>
    <property type="evidence" value="ECO:0007669"/>
    <property type="project" value="InterPro"/>
</dbReference>
<feature type="transmembrane region" description="Helical" evidence="14">
    <location>
        <begin position="1430"/>
        <end position="1452"/>
    </location>
</feature>
<evidence type="ECO:0000256" key="12">
    <source>
        <dbReference type="ARBA" id="ARBA00034036"/>
    </source>
</evidence>
<keyword evidence="5" id="KW-0547">Nucleotide-binding</keyword>
<evidence type="ECO:0000313" key="16">
    <source>
        <dbReference type="EMBL" id="KAF0029407.1"/>
    </source>
</evidence>
<feature type="domain" description="ABC transporter" evidence="15">
    <location>
        <begin position="1985"/>
        <end position="2217"/>
    </location>
</feature>
<evidence type="ECO:0000256" key="6">
    <source>
        <dbReference type="ARBA" id="ARBA00022840"/>
    </source>
</evidence>
<dbReference type="Proteomes" id="UP000438429">
    <property type="component" value="Unassembled WGS sequence"/>
</dbReference>
<keyword evidence="4 14" id="KW-0812">Transmembrane</keyword>
<protein>
    <recommendedName>
        <fullName evidence="2">P-type phospholipid transporter</fullName>
        <ecNumber evidence="2">7.6.2.1</ecNumber>
    </recommendedName>
</protein>
<name>A0A6A4S8F7_SCOMX</name>
<feature type="domain" description="ABC transporter" evidence="15">
    <location>
        <begin position="976"/>
        <end position="1207"/>
    </location>
</feature>
<dbReference type="GO" id="GO:0140326">
    <property type="term" value="F:ATPase-coupled intramembrane lipid transporter activity"/>
    <property type="evidence" value="ECO:0007669"/>
    <property type="project" value="UniProtKB-EC"/>
</dbReference>
<organism evidence="16 17">
    <name type="scientific">Scophthalmus maximus</name>
    <name type="common">Turbot</name>
    <name type="synonym">Psetta maxima</name>
    <dbReference type="NCBI Taxonomy" id="52904"/>
    <lineage>
        <taxon>Eukaryota</taxon>
        <taxon>Metazoa</taxon>
        <taxon>Chordata</taxon>
        <taxon>Craniata</taxon>
        <taxon>Vertebrata</taxon>
        <taxon>Euteleostomi</taxon>
        <taxon>Actinopterygii</taxon>
        <taxon>Neopterygii</taxon>
        <taxon>Teleostei</taxon>
        <taxon>Neoteleostei</taxon>
        <taxon>Acanthomorphata</taxon>
        <taxon>Carangaria</taxon>
        <taxon>Pleuronectiformes</taxon>
        <taxon>Pleuronectoidei</taxon>
        <taxon>Scophthalmidae</taxon>
        <taxon>Scophthalmus</taxon>
    </lineage>
</organism>
<evidence type="ECO:0000256" key="8">
    <source>
        <dbReference type="ARBA" id="ARBA00022989"/>
    </source>
</evidence>
<sequence length="2330" mass="259475">MDGTASSVPAARSASCGNTTSRGLASNTGKRRGRCGPGRIVQAHVCDGRTRRVTARRCPQHWHLDETCTDLHHLVPMTLMPWTAPSTGKAIVPLMVQKIATGQISLTSVDGDISNNERVAGVRLVVEVIWPLFLFFILVWVRSSNKPVHKGQCHYPNKAMPSAGVLPWLQGMICNIDNPCLSHPTPGETPGQVNNFNNSIIAGMLIELQTLLVNRSILRKTKLLADDIDQWASVLSQSNPGNAQPVTLRSILRDNETFSTHLKENLSVPPTVVQSLLNATVNPTMGIPQPGTLRAILCEGTDLDDYVQFNSQAEKKAFQNVSCSLTQQQLINTQQVLLQNLDVRKVLSKLPLDLNAAETLTLMRDTSRNAVPVIEEMARLQNSIIFKAATTLDFQEDMIGSINMLLCGKQPDFNSTNMTLSLQSPRQMANNRSISTTGNSSDAFCQTLVETLESTPVLRNIWSTVKPLLQGKILYTPDTPAARLMVNKANSTFNALAKIKEITDLWDELGPRVWDFLQNSSQVNTIRRLNGTGWTAQQLANFLYNGPPEDRPPGTPPYDWRDVYNATTQILKLLSTFLGCLDLNKFVAVPDETQLVSEALELLKNDTYWASVVFENLQPDSSQPPPYLKYKIRMDVDEVERTNKLKERLWSPGARDKSFNDLRYIWGGFAYLQDMMDHGIIEVQTSKTQPLGVFAQQMPYPCFVDDVFIRTLARSLPLYMTLAWIYSVAMIIKSIVVEKEARLKETVRIMGLRSSIYWLSWAVSSALLLAFSALFLALILKYGQVLQYSDPSVIFVFLLVFCLTTITQCFFISVFFSKANLAAACGGLIYFVLYLPHILCYAWRDVMGFGAKVAVSLLSCVAFGFGCESFSKYEEQGIGIQWYNINNSPEEGERYTFLLSIIMMLFDAALYWTLTWYIENVFPGQYGIPKPWYFPFAASYWCGRASVTDVDPGFLKDTSVHNEYMEKTPPNMKAGISIRNLVKIYKTGKKLAVDGLTMDFYENQITSFLGHNGAGKTTTMSILTGLFPPTSGTALINGYDIHTDMDSIRKYLGMCPQHNVLFNELTVEEHIYFYARLKGHNYEEVKIEMDQLIRDVGLPHKRKDLAKNLSGGMQRKLSVAIAFVGGSKIVILDEPTAGVDPYARRGIWELLLKYKQGRTIILSTHHMDEADILGDRIAIISHGKMRCCGSSLFLKKRFGSGYYLTLVRDGTEKMAAQRNGIIHSQAIEEKDHPLSSSPDDGISSQNWSNSDPSDLTAVGQLVRRNVPEAVFLESIGQEITYILPYSGARDGTFALLFQELDLAMADLGLTSYGISDTTLEEIFLKVAEDTGVDTEIQTTEELFVKDCKKSSRKSKRNSIASIRAPPEQVSGMTGKSLQICSIGSSIKLFCMYLTTHGKGSTVITGWGLIRRQFLALFIKRFHHARRSRKGLIAQVVLPAAFVCLSLFFSLIVPPFSEYPSLELQPWMYGLPQTTFYSNDGPNNVEVSQVVETLVNNPGFGTRCMIENPIPKLPCSPTGSDWFTPPVDQSVTDIFLNGNWSMSNPSPSCQCSTPKRTIMLPDCPPGAGGLRPPQRIQNTTDTLLDLTGRNMTDFLVKTFEHSGKTRFGGISVGGVNSQVRLTEEEIEVAFRDLKDIFSSFQDNVTDQLLQKSETLLKKLGTRDNVKVWFYNQAWHGMVSFLGVANNAILRGNLPAGKSPSQYGISVSNHPLNLTKEQLSFVALATSSTDVVVSICVIFAMSFIPASFVLFLIQERVNKAKHLQFVSGVNPVVYWLANFAWDMCNYIIPCLIVIAIFLAFQQKAYVSPSNLPALILLLIFYGWSITPMMYPASFIFSVPSTAYVVLTCINLFIGINGSIATFFMELYNDDKVARINDIVKQVLLIFPHVCLGRGLIDMAKNQAMATIFSSFGEDRFVDPLSWEMVGKNLCAMSIQGAVMFVITILIQYKFFCKPRLISGKSSAEEEDVDVARERERVYEGKALNDLLRICDLTKVYPRKSAPAVDRLCVGVPAAECFGLLGINGAGKTTTFKMLTGDIPVSGGEAFLNGYSIRTEMRDVHQNLGYCPQFDAINDLLTGREHLEFYARLRGVPEHEITMVAEWGIQKLGLVKYSNKSAGTYSGGNKRKLSTAIALIGCPPVIFLDEPTTGMDPKARRFLWDCILSVIKEGRSVILTSHSMEECEALCTRMAIMVNGRFKCLGSIQHLKSRFGDGYTVIVRVGDSPLALKPVEDFVQQTFPGSVLKEKHHNTLQYQLPYTQGALAAIFSQFTSHQQSLALEDYSVSQTTLDQVFVNFARHQQEEGESQGYNNPVDTSDELSLMSLKTSQEAEKV</sequence>
<gene>
    <name evidence="16" type="ORF">F2P81_018512</name>
</gene>
<evidence type="ECO:0000259" key="15">
    <source>
        <dbReference type="PROSITE" id="PS50893"/>
    </source>
</evidence>
<evidence type="ECO:0000256" key="9">
    <source>
        <dbReference type="ARBA" id="ARBA00023136"/>
    </source>
</evidence>
<dbReference type="CDD" id="cd03263">
    <property type="entry name" value="ABC_subfamily_A"/>
    <property type="match status" value="2"/>
</dbReference>
<keyword evidence="11" id="KW-0325">Glycoprotein</keyword>
<dbReference type="InterPro" id="IPR003593">
    <property type="entry name" value="AAA+_ATPase"/>
</dbReference>
<keyword evidence="7" id="KW-1278">Translocase</keyword>
<dbReference type="GO" id="GO:0005548">
    <property type="term" value="F:phospholipid transporter activity"/>
    <property type="evidence" value="ECO:0007669"/>
    <property type="project" value="UniProtKB-ARBA"/>
</dbReference>
<evidence type="ECO:0000256" key="5">
    <source>
        <dbReference type="ARBA" id="ARBA00022741"/>
    </source>
</evidence>
<proteinExistence type="predicted"/>
<evidence type="ECO:0000256" key="1">
    <source>
        <dbReference type="ARBA" id="ARBA00004141"/>
    </source>
</evidence>
<feature type="transmembrane region" description="Helical" evidence="14">
    <location>
        <begin position="849"/>
        <end position="867"/>
    </location>
</feature>
<feature type="transmembrane region" description="Helical" evidence="14">
    <location>
        <begin position="792"/>
        <end position="814"/>
    </location>
</feature>
<keyword evidence="3" id="KW-0597">Phosphoprotein</keyword>
<dbReference type="Gene3D" id="3.40.50.300">
    <property type="entry name" value="P-loop containing nucleotide triphosphate hydrolases"/>
    <property type="match status" value="2"/>
</dbReference>
<dbReference type="GO" id="GO:0140359">
    <property type="term" value="F:ABC-type transporter activity"/>
    <property type="evidence" value="ECO:0007669"/>
    <property type="project" value="InterPro"/>
</dbReference>
<dbReference type="InterPro" id="IPR013525">
    <property type="entry name" value="ABC2_TM"/>
</dbReference>
<evidence type="ECO:0000256" key="10">
    <source>
        <dbReference type="ARBA" id="ARBA00023157"/>
    </source>
</evidence>
<evidence type="ECO:0000256" key="13">
    <source>
        <dbReference type="SAM" id="MobiDB-lite"/>
    </source>
</evidence>
<feature type="transmembrane region" description="Helical" evidence="14">
    <location>
        <begin position="895"/>
        <end position="918"/>
    </location>
</feature>
<feature type="transmembrane region" description="Helical" evidence="14">
    <location>
        <begin position="756"/>
        <end position="780"/>
    </location>
</feature>
<dbReference type="Pfam" id="PF00005">
    <property type="entry name" value="ABC_tran"/>
    <property type="match status" value="2"/>
</dbReference>
<evidence type="ECO:0000256" key="14">
    <source>
        <dbReference type="SAM" id="Phobius"/>
    </source>
</evidence>
<dbReference type="GO" id="GO:0005524">
    <property type="term" value="F:ATP binding"/>
    <property type="evidence" value="ECO:0007669"/>
    <property type="project" value="UniProtKB-KW"/>
</dbReference>
<dbReference type="PROSITE" id="PS50893">
    <property type="entry name" value="ABC_TRANSPORTER_2"/>
    <property type="match status" value="2"/>
</dbReference>
<dbReference type="EC" id="7.6.2.1" evidence="2"/>
<dbReference type="Pfam" id="PF12698">
    <property type="entry name" value="ABC2_membrane_3"/>
    <property type="match status" value="2"/>
</dbReference>
<dbReference type="InterPro" id="IPR027417">
    <property type="entry name" value="P-loop_NTPase"/>
</dbReference>
<comment type="caution">
    <text evidence="16">The sequence shown here is derived from an EMBL/GenBank/DDBJ whole genome shotgun (WGS) entry which is preliminary data.</text>
</comment>
<feature type="region of interest" description="Disordered" evidence="13">
    <location>
        <begin position="2298"/>
        <end position="2330"/>
    </location>
</feature>
<dbReference type="InterPro" id="IPR017871">
    <property type="entry name" value="ABC_transporter-like_CS"/>
</dbReference>
<feature type="transmembrane region" description="Helical" evidence="14">
    <location>
        <begin position="1840"/>
        <end position="1862"/>
    </location>
</feature>
<evidence type="ECO:0000256" key="7">
    <source>
        <dbReference type="ARBA" id="ARBA00022967"/>
    </source>
</evidence>
<dbReference type="InterPro" id="IPR026082">
    <property type="entry name" value="ABCA"/>
</dbReference>
<dbReference type="FunFam" id="3.40.50.300:FF:000264">
    <property type="entry name" value="ATP-binding cassette, sub-family A (ABC1), member 1"/>
    <property type="match status" value="1"/>
</dbReference>
<keyword evidence="9 14" id="KW-0472">Membrane</keyword>
<dbReference type="GO" id="GO:0016020">
    <property type="term" value="C:membrane"/>
    <property type="evidence" value="ECO:0007669"/>
    <property type="project" value="UniProtKB-SubCell"/>
</dbReference>
<feature type="transmembrane region" description="Helical" evidence="14">
    <location>
        <begin position="1809"/>
        <end position="1828"/>
    </location>
</feature>
<feature type="transmembrane region" description="Helical" evidence="14">
    <location>
        <begin position="716"/>
        <end position="736"/>
    </location>
</feature>
<reference evidence="16 17" key="1">
    <citation type="submission" date="2019-06" db="EMBL/GenBank/DDBJ databases">
        <title>Draft genomes of female and male turbot (Scophthalmus maximus).</title>
        <authorList>
            <person name="Xu H."/>
            <person name="Xu X.-W."/>
            <person name="Shao C."/>
            <person name="Chen S."/>
        </authorList>
    </citation>
    <scope>NUCLEOTIDE SEQUENCE [LARGE SCALE GENOMIC DNA]</scope>
    <source>
        <strain evidence="16">Ysfricsl-2016a</strain>
        <tissue evidence="16">Blood</tissue>
    </source>
</reference>
<evidence type="ECO:0000256" key="2">
    <source>
        <dbReference type="ARBA" id="ARBA00012189"/>
    </source>
</evidence>
<feature type="region of interest" description="Disordered" evidence="13">
    <location>
        <begin position="1"/>
        <end position="36"/>
    </location>
</feature>
<feature type="region of interest" description="Disordered" evidence="13">
    <location>
        <begin position="1227"/>
        <end position="1251"/>
    </location>
</feature>
<dbReference type="PANTHER" id="PTHR19229">
    <property type="entry name" value="ATP-BINDING CASSETTE TRANSPORTER SUBFAMILY A ABCA"/>
    <property type="match status" value="1"/>
</dbReference>
<evidence type="ECO:0000313" key="17">
    <source>
        <dbReference type="Proteomes" id="UP000438429"/>
    </source>
</evidence>
<keyword evidence="10" id="KW-1015">Disulfide bond</keyword>
<dbReference type="Pfam" id="PF23321">
    <property type="entry name" value="R1_ABCA1"/>
    <property type="match status" value="1"/>
</dbReference>
<evidence type="ECO:0000256" key="3">
    <source>
        <dbReference type="ARBA" id="ARBA00022553"/>
    </source>
</evidence>
<feature type="transmembrane region" description="Helical" evidence="14">
    <location>
        <begin position="1771"/>
        <end position="1797"/>
    </location>
</feature>
<feature type="transmembrane region" description="Helical" evidence="14">
    <location>
        <begin position="1729"/>
        <end position="1751"/>
    </location>
</feature>
<dbReference type="EMBL" id="VEVO01000016">
    <property type="protein sequence ID" value="KAF0029407.1"/>
    <property type="molecule type" value="Genomic_DNA"/>
</dbReference>
<evidence type="ECO:0000256" key="4">
    <source>
        <dbReference type="ARBA" id="ARBA00022692"/>
    </source>
</evidence>